<reference evidence="3" key="1">
    <citation type="journal article" date="2017" name="Genome Biol.">
        <title>Comparative genomics reveals high biological diversity and specific adaptations in the industrially and medically important fungal genus Aspergillus.</title>
        <authorList>
            <person name="de Vries R.P."/>
            <person name="Riley R."/>
            <person name="Wiebenga A."/>
            <person name="Aguilar-Osorio G."/>
            <person name="Amillis S."/>
            <person name="Uchima C.A."/>
            <person name="Anderluh G."/>
            <person name="Asadollahi M."/>
            <person name="Askin M."/>
            <person name="Barry K."/>
            <person name="Battaglia E."/>
            <person name="Bayram O."/>
            <person name="Benocci T."/>
            <person name="Braus-Stromeyer S.A."/>
            <person name="Caldana C."/>
            <person name="Canovas D."/>
            <person name="Cerqueira G.C."/>
            <person name="Chen F."/>
            <person name="Chen W."/>
            <person name="Choi C."/>
            <person name="Clum A."/>
            <person name="Dos Santos R.A."/>
            <person name="Damasio A.R."/>
            <person name="Diallinas G."/>
            <person name="Emri T."/>
            <person name="Fekete E."/>
            <person name="Flipphi M."/>
            <person name="Freyberg S."/>
            <person name="Gallo A."/>
            <person name="Gournas C."/>
            <person name="Habgood R."/>
            <person name="Hainaut M."/>
            <person name="Harispe M.L."/>
            <person name="Henrissat B."/>
            <person name="Hilden K.S."/>
            <person name="Hope R."/>
            <person name="Hossain A."/>
            <person name="Karabika E."/>
            <person name="Karaffa L."/>
            <person name="Karanyi Z."/>
            <person name="Krasevec N."/>
            <person name="Kuo A."/>
            <person name="Kusch H."/>
            <person name="LaButti K."/>
            <person name="Lagendijk E.L."/>
            <person name="Lapidus A."/>
            <person name="Levasseur A."/>
            <person name="Lindquist E."/>
            <person name="Lipzen A."/>
            <person name="Logrieco A.F."/>
            <person name="MacCabe A."/>
            <person name="Maekelae M.R."/>
            <person name="Malavazi I."/>
            <person name="Melin P."/>
            <person name="Meyer V."/>
            <person name="Mielnichuk N."/>
            <person name="Miskei M."/>
            <person name="Molnar A.P."/>
            <person name="Mule G."/>
            <person name="Ngan C.Y."/>
            <person name="Orejas M."/>
            <person name="Orosz E."/>
            <person name="Ouedraogo J.P."/>
            <person name="Overkamp K.M."/>
            <person name="Park H.-S."/>
            <person name="Perrone G."/>
            <person name="Piumi F."/>
            <person name="Punt P.J."/>
            <person name="Ram A.F."/>
            <person name="Ramon A."/>
            <person name="Rauscher S."/>
            <person name="Record E."/>
            <person name="Riano-Pachon D.M."/>
            <person name="Robert V."/>
            <person name="Roehrig J."/>
            <person name="Ruller R."/>
            <person name="Salamov A."/>
            <person name="Salih N.S."/>
            <person name="Samson R.A."/>
            <person name="Sandor E."/>
            <person name="Sanguinetti M."/>
            <person name="Schuetze T."/>
            <person name="Sepcic K."/>
            <person name="Shelest E."/>
            <person name="Sherlock G."/>
            <person name="Sophianopoulou V."/>
            <person name="Squina F.M."/>
            <person name="Sun H."/>
            <person name="Susca A."/>
            <person name="Todd R.B."/>
            <person name="Tsang A."/>
            <person name="Unkles S.E."/>
            <person name="van de Wiele N."/>
            <person name="van Rossen-Uffink D."/>
            <person name="Oliveira J.V."/>
            <person name="Vesth T.C."/>
            <person name="Visser J."/>
            <person name="Yu J.-H."/>
            <person name="Zhou M."/>
            <person name="Andersen M.R."/>
            <person name="Archer D.B."/>
            <person name="Baker S.E."/>
            <person name="Benoit I."/>
            <person name="Brakhage A.A."/>
            <person name="Braus G.H."/>
            <person name="Fischer R."/>
            <person name="Frisvad J.C."/>
            <person name="Goldman G.H."/>
            <person name="Houbraken J."/>
            <person name="Oakley B."/>
            <person name="Pocsi I."/>
            <person name="Scazzocchio C."/>
            <person name="Seiboth B."/>
            <person name="vanKuyk P.A."/>
            <person name="Wortman J."/>
            <person name="Dyer P.S."/>
            <person name="Grigoriev I.V."/>
        </authorList>
    </citation>
    <scope>NUCLEOTIDE SEQUENCE [LARGE SCALE GENOMIC DNA]</scope>
    <source>
        <strain evidence="3">CBS 106.47</strain>
    </source>
</reference>
<evidence type="ECO:0000313" key="2">
    <source>
        <dbReference type="EMBL" id="OJZ82997.1"/>
    </source>
</evidence>
<dbReference type="Proteomes" id="UP000184063">
    <property type="component" value="Unassembled WGS sequence"/>
</dbReference>
<evidence type="ECO:0000313" key="3">
    <source>
        <dbReference type="Proteomes" id="UP000184063"/>
    </source>
</evidence>
<sequence length="79" mass="8738">MLCSYPYEEGLGLVLLCGLLNWVENGRILIIASVYLGAELRWVHFGVMATILICWAGGILVCYASYWKTEAGYDALFSG</sequence>
<dbReference type="VEuPathDB" id="FungiDB:ASPFODRAFT_341138"/>
<name>A0A1M3T8A9_ASPLC</name>
<evidence type="ECO:0000256" key="1">
    <source>
        <dbReference type="SAM" id="Phobius"/>
    </source>
</evidence>
<accession>A0A1M3T8A9</accession>
<keyword evidence="1" id="KW-0812">Transmembrane</keyword>
<keyword evidence="1" id="KW-0472">Membrane</keyword>
<protein>
    <submittedName>
        <fullName evidence="2">Uncharacterized protein</fullName>
    </submittedName>
</protein>
<keyword evidence="1" id="KW-1133">Transmembrane helix</keyword>
<feature type="transmembrane region" description="Helical" evidence="1">
    <location>
        <begin position="12"/>
        <end position="36"/>
    </location>
</feature>
<feature type="transmembrane region" description="Helical" evidence="1">
    <location>
        <begin position="42"/>
        <end position="66"/>
    </location>
</feature>
<proteinExistence type="predicted"/>
<organism evidence="2 3">
    <name type="scientific">Aspergillus luchuensis (strain CBS 106.47)</name>
    <dbReference type="NCBI Taxonomy" id="1137211"/>
    <lineage>
        <taxon>Eukaryota</taxon>
        <taxon>Fungi</taxon>
        <taxon>Dikarya</taxon>
        <taxon>Ascomycota</taxon>
        <taxon>Pezizomycotina</taxon>
        <taxon>Eurotiomycetes</taxon>
        <taxon>Eurotiomycetidae</taxon>
        <taxon>Eurotiales</taxon>
        <taxon>Aspergillaceae</taxon>
        <taxon>Aspergillus</taxon>
        <taxon>Aspergillus subgen. Circumdati</taxon>
    </lineage>
</organism>
<gene>
    <name evidence="2" type="ORF">ASPFODRAFT_341138</name>
</gene>
<dbReference type="EMBL" id="KV878247">
    <property type="protein sequence ID" value="OJZ82997.1"/>
    <property type="molecule type" value="Genomic_DNA"/>
</dbReference>
<dbReference type="AlphaFoldDB" id="A0A1M3T8A9"/>